<dbReference type="InterPro" id="IPR029044">
    <property type="entry name" value="Nucleotide-diphossugar_trans"/>
</dbReference>
<dbReference type="PANTHER" id="PTHR43197:SF1">
    <property type="entry name" value="UTP--GLUCOSE-1-PHOSPHATE URIDYLYLTRANSFERASE"/>
    <property type="match status" value="1"/>
</dbReference>
<proteinExistence type="inferred from homology"/>
<dbReference type="Proteomes" id="UP000524246">
    <property type="component" value="Unassembled WGS sequence"/>
</dbReference>
<dbReference type="InterPro" id="IPR005835">
    <property type="entry name" value="NTP_transferase_dom"/>
</dbReference>
<evidence type="ECO:0000256" key="5">
    <source>
        <dbReference type="ARBA" id="ARBA00048128"/>
    </source>
</evidence>
<feature type="domain" description="Nucleotidyl transferase" evidence="6">
    <location>
        <begin position="32"/>
        <end position="238"/>
    </location>
</feature>
<keyword evidence="4 7" id="KW-0548">Nucleotidyltransferase</keyword>
<sequence length="281" mass="30746">MKIKKAIITSAGASQHTIPLQSFVDRDGIQKTALRILIEEVLSGGVDEIIIVVMPGDQDAYKIAAGDLAESLHFVEQREPLGYGHALACARKFVGDDPFLHLVSDHLAISGTQKRCAQQLVEIASVENCSVSAVQPTHESMLPSFGAIGGQRVPKKSDLYVIENVLEKPTPTEAEQFLTVAGLRAGYYLCFFGMHVLTPLVMELLDEMNSNGSKSEKIHLSPALAKLARREKFLAFQVQGRRYDMGGKYGLLFAQLALALDGEEKDEVLAHMVELLASRKI</sequence>
<gene>
    <name evidence="7" type="ORF">GYA55_04245</name>
</gene>
<dbReference type="InterPro" id="IPR005771">
    <property type="entry name" value="GalU_uridylyltTrfase_bac/arc"/>
</dbReference>
<comment type="caution">
    <text evidence="7">The sequence shown here is derived from an EMBL/GenBank/DDBJ whole genome shotgun (WGS) entry which is preliminary data.</text>
</comment>
<comment type="catalytic activity">
    <reaction evidence="5">
        <text>alpha-D-glucose 1-phosphate + UTP + H(+) = UDP-alpha-D-glucose + diphosphate</text>
        <dbReference type="Rhea" id="RHEA:19889"/>
        <dbReference type="ChEBI" id="CHEBI:15378"/>
        <dbReference type="ChEBI" id="CHEBI:33019"/>
        <dbReference type="ChEBI" id="CHEBI:46398"/>
        <dbReference type="ChEBI" id="CHEBI:58601"/>
        <dbReference type="ChEBI" id="CHEBI:58885"/>
        <dbReference type="EC" id="2.7.7.9"/>
    </reaction>
</comment>
<comment type="similarity">
    <text evidence="1">Belongs to the UDPGP type 2 family.</text>
</comment>
<dbReference type="PANTHER" id="PTHR43197">
    <property type="entry name" value="UTP--GLUCOSE-1-PHOSPHATE URIDYLYLTRANSFERASE"/>
    <property type="match status" value="1"/>
</dbReference>
<dbReference type="GO" id="GO:0006011">
    <property type="term" value="P:UDP-alpha-D-glucose metabolic process"/>
    <property type="evidence" value="ECO:0007669"/>
    <property type="project" value="InterPro"/>
</dbReference>
<organism evidence="7 8">
    <name type="scientific">SAR324 cluster bacterium</name>
    <dbReference type="NCBI Taxonomy" id="2024889"/>
    <lineage>
        <taxon>Bacteria</taxon>
        <taxon>Deltaproteobacteria</taxon>
        <taxon>SAR324 cluster</taxon>
    </lineage>
</organism>
<keyword evidence="3 7" id="KW-0808">Transferase</keyword>
<name>A0A7X9FQC2_9DELT</name>
<dbReference type="Pfam" id="PF00483">
    <property type="entry name" value="NTP_transferase"/>
    <property type="match status" value="1"/>
</dbReference>
<accession>A0A7X9FQC2</accession>
<protein>
    <recommendedName>
        <fullName evidence="2">UTP--glucose-1-phosphate uridylyltransferase</fullName>
        <ecNumber evidence="2">2.7.7.9</ecNumber>
    </recommendedName>
</protein>
<dbReference type="AlphaFoldDB" id="A0A7X9FQC2"/>
<evidence type="ECO:0000256" key="2">
    <source>
        <dbReference type="ARBA" id="ARBA00012415"/>
    </source>
</evidence>
<evidence type="ECO:0000259" key="6">
    <source>
        <dbReference type="Pfam" id="PF00483"/>
    </source>
</evidence>
<dbReference type="EMBL" id="JAAZON010000177">
    <property type="protein sequence ID" value="NMC62357.1"/>
    <property type="molecule type" value="Genomic_DNA"/>
</dbReference>
<dbReference type="SUPFAM" id="SSF53448">
    <property type="entry name" value="Nucleotide-diphospho-sugar transferases"/>
    <property type="match status" value="1"/>
</dbReference>
<reference evidence="7 8" key="1">
    <citation type="journal article" date="2020" name="Biotechnol. Biofuels">
        <title>New insights from the biogas microbiome by comprehensive genome-resolved metagenomics of nearly 1600 species originating from multiple anaerobic digesters.</title>
        <authorList>
            <person name="Campanaro S."/>
            <person name="Treu L."/>
            <person name="Rodriguez-R L.M."/>
            <person name="Kovalovszki A."/>
            <person name="Ziels R.M."/>
            <person name="Maus I."/>
            <person name="Zhu X."/>
            <person name="Kougias P.G."/>
            <person name="Basile A."/>
            <person name="Luo G."/>
            <person name="Schluter A."/>
            <person name="Konstantinidis K.T."/>
            <person name="Angelidaki I."/>
        </authorList>
    </citation>
    <scope>NUCLEOTIDE SEQUENCE [LARGE SCALE GENOMIC DNA]</scope>
    <source>
        <strain evidence="7">AS27yjCOA_65</strain>
    </source>
</reference>
<evidence type="ECO:0000313" key="7">
    <source>
        <dbReference type="EMBL" id="NMC62357.1"/>
    </source>
</evidence>
<evidence type="ECO:0000256" key="4">
    <source>
        <dbReference type="ARBA" id="ARBA00022695"/>
    </source>
</evidence>
<dbReference type="Gene3D" id="3.90.550.10">
    <property type="entry name" value="Spore Coat Polysaccharide Biosynthesis Protein SpsA, Chain A"/>
    <property type="match status" value="1"/>
</dbReference>
<evidence type="ECO:0000256" key="3">
    <source>
        <dbReference type="ARBA" id="ARBA00022679"/>
    </source>
</evidence>
<dbReference type="EC" id="2.7.7.9" evidence="2"/>
<dbReference type="GO" id="GO:0003983">
    <property type="term" value="F:UTP:glucose-1-phosphate uridylyltransferase activity"/>
    <property type="evidence" value="ECO:0007669"/>
    <property type="project" value="UniProtKB-EC"/>
</dbReference>
<evidence type="ECO:0000256" key="1">
    <source>
        <dbReference type="ARBA" id="ARBA00006890"/>
    </source>
</evidence>
<evidence type="ECO:0000313" key="8">
    <source>
        <dbReference type="Proteomes" id="UP000524246"/>
    </source>
</evidence>